<dbReference type="RefSeq" id="WP_129207751.1">
    <property type="nucleotide sequence ID" value="NZ_BMGU01000001.1"/>
</dbReference>
<dbReference type="EMBL" id="SDMK01000001">
    <property type="protein sequence ID" value="RXS97972.1"/>
    <property type="molecule type" value="Genomic_DNA"/>
</dbReference>
<accession>A0A4V1NW28</accession>
<evidence type="ECO:0000313" key="3">
    <source>
        <dbReference type="EMBL" id="RXS97972.1"/>
    </source>
</evidence>
<feature type="compositionally biased region" description="Basic and acidic residues" evidence="1">
    <location>
        <begin position="1"/>
        <end position="10"/>
    </location>
</feature>
<feature type="region of interest" description="Disordered" evidence="1">
    <location>
        <begin position="202"/>
        <end position="221"/>
    </location>
</feature>
<keyword evidence="2" id="KW-0812">Transmembrane</keyword>
<keyword evidence="2" id="KW-1133">Transmembrane helix</keyword>
<feature type="transmembrane region" description="Helical" evidence="2">
    <location>
        <begin position="40"/>
        <end position="62"/>
    </location>
</feature>
<sequence>MPTHNPHDVPENNAHGHPSPEMQESLREGYEVTDVSAQGILVFLVGLLVTVGVFFLFCFGMGKVINNVLQKSDGPVNKWNASSAEPAGKLRNMEPAPVQEQQELHQLTQKFPTPRLETDDGNQDLADLHRREDLLLDHYSWIDDSHTKVRIPIDRAMELIAQRGLPVAPAVANPAPLMTGDAKPVVQVPLTDGFAPTAFEQEENSTAKLAGEQASSKANNN</sequence>
<dbReference type="AlphaFoldDB" id="A0A4V1NW28"/>
<evidence type="ECO:0000256" key="1">
    <source>
        <dbReference type="SAM" id="MobiDB-lite"/>
    </source>
</evidence>
<keyword evidence="2" id="KW-0472">Membrane</keyword>
<name>A0A4V1NW28_9BACT</name>
<feature type="region of interest" description="Disordered" evidence="1">
    <location>
        <begin position="1"/>
        <end position="28"/>
    </location>
</feature>
<evidence type="ECO:0000313" key="4">
    <source>
        <dbReference type="Proteomes" id="UP000290253"/>
    </source>
</evidence>
<keyword evidence="4" id="KW-1185">Reference proteome</keyword>
<proteinExistence type="predicted"/>
<dbReference type="OrthoDB" id="129807at2"/>
<reference evidence="3 4" key="1">
    <citation type="journal article" date="2016" name="Int. J. Syst. Evol. Microbiol.">
        <title>Acidipila dinghuensis sp. nov., an acidobacterium isolated from forest soil.</title>
        <authorList>
            <person name="Jiang Y.W."/>
            <person name="Wang J."/>
            <person name="Chen M.H."/>
            <person name="Lv Y.Y."/>
            <person name="Qiu L.H."/>
        </authorList>
    </citation>
    <scope>NUCLEOTIDE SEQUENCE [LARGE SCALE GENOMIC DNA]</scope>
    <source>
        <strain evidence="3 4">DHOF10</strain>
    </source>
</reference>
<comment type="caution">
    <text evidence="3">The sequence shown here is derived from an EMBL/GenBank/DDBJ whole genome shotgun (WGS) entry which is preliminary data.</text>
</comment>
<protein>
    <submittedName>
        <fullName evidence="3">Uncharacterized protein</fullName>
    </submittedName>
</protein>
<dbReference type="Proteomes" id="UP000290253">
    <property type="component" value="Unassembled WGS sequence"/>
</dbReference>
<gene>
    <name evidence="3" type="ORF">ESZ00_09020</name>
</gene>
<evidence type="ECO:0000256" key="2">
    <source>
        <dbReference type="SAM" id="Phobius"/>
    </source>
</evidence>
<organism evidence="3 4">
    <name type="scientific">Silvibacterium dinghuense</name>
    <dbReference type="NCBI Taxonomy" id="1560006"/>
    <lineage>
        <taxon>Bacteria</taxon>
        <taxon>Pseudomonadati</taxon>
        <taxon>Acidobacteriota</taxon>
        <taxon>Terriglobia</taxon>
        <taxon>Terriglobales</taxon>
        <taxon>Acidobacteriaceae</taxon>
        <taxon>Silvibacterium</taxon>
    </lineage>
</organism>